<organism evidence="2 3">
    <name type="scientific">Pseudoalteromonas lipolytica</name>
    <dbReference type="NCBI Taxonomy" id="570156"/>
    <lineage>
        <taxon>Bacteria</taxon>
        <taxon>Pseudomonadati</taxon>
        <taxon>Pseudomonadota</taxon>
        <taxon>Gammaproteobacteria</taxon>
        <taxon>Alteromonadales</taxon>
        <taxon>Pseudoalteromonadaceae</taxon>
        <taxon>Pseudoalteromonas</taxon>
    </lineage>
</organism>
<keyword evidence="2" id="KW-0614">Plasmid</keyword>
<name>A0AAD0S3S2_9GAMM</name>
<dbReference type="GO" id="GO:0003824">
    <property type="term" value="F:catalytic activity"/>
    <property type="evidence" value="ECO:0007669"/>
    <property type="project" value="InterPro"/>
</dbReference>
<dbReference type="SUPFAM" id="SSF52402">
    <property type="entry name" value="Adenine nucleotide alpha hydrolases-like"/>
    <property type="match status" value="1"/>
</dbReference>
<gene>
    <name evidence="2" type="ORF">D0907_20090</name>
</gene>
<dbReference type="KEGG" id="pdj:D0907_20090"/>
<proteinExistence type="predicted"/>
<evidence type="ECO:0000313" key="2">
    <source>
        <dbReference type="EMBL" id="AXV67638.1"/>
    </source>
</evidence>
<dbReference type="Proteomes" id="UP000264605">
    <property type="component" value="Plasmid unnamed2"/>
</dbReference>
<dbReference type="RefSeq" id="WP_118845387.1">
    <property type="nucleotide sequence ID" value="NZ_CP032092.1"/>
</dbReference>
<dbReference type="AlphaFoldDB" id="A0AAD0S3S2"/>
<dbReference type="InterPro" id="IPR014729">
    <property type="entry name" value="Rossmann-like_a/b/a_fold"/>
</dbReference>
<dbReference type="Gene3D" id="3.40.50.620">
    <property type="entry name" value="HUPs"/>
    <property type="match status" value="1"/>
</dbReference>
<evidence type="ECO:0000313" key="3">
    <source>
        <dbReference type="Proteomes" id="UP000264605"/>
    </source>
</evidence>
<geneLocation type="plasmid" evidence="2 3">
    <name>unnamed2</name>
</geneLocation>
<dbReference type="EMBL" id="CP032092">
    <property type="protein sequence ID" value="AXV67638.1"/>
    <property type="molecule type" value="Genomic_DNA"/>
</dbReference>
<accession>A0AAD0S3S2</accession>
<feature type="domain" description="Phosphoadenosine phosphosulphate reductase" evidence="1">
    <location>
        <begin position="33"/>
        <end position="210"/>
    </location>
</feature>
<dbReference type="GeneID" id="99507789"/>
<dbReference type="InterPro" id="IPR002500">
    <property type="entry name" value="PAPS_reduct_dom"/>
</dbReference>
<dbReference type="Pfam" id="PF01507">
    <property type="entry name" value="PAPS_reduct"/>
    <property type="match status" value="1"/>
</dbReference>
<sequence length="563" mass="63360">MDSHTKLHPKVKSAITSIKQKIIEGWSVAIGLSGKDSFVTTHCAIEALKQAIDEGYKVSPMSIYTIDTSIDNFEIMDFMLDVHQSIDDYANSHQLPIQTEVLKPHLMTRPMVQYLGRGLLLRTAQNQHNGRQCTSVWKIKVLEDHLRGLENYLGTSKVLSISGVRDSESSIRAINIKKRGESIDVVTKTDIGYKLAPIKDWSLSDVWSLISFIEDGEIESFGEDVVTDLRKHYAAGNSGVCDLLAGSSAGQSKPCSARFGCTLCAIVPKDNSLINQIETNEEKYGYMRGVAELRNFMLHSLNDFNLSRNSVGKQIDKDGNVKLKYNDYSIEFRQSLLRMVLTLDAIEQERTDNPKFQLVDYSTLIAIQWNWAIEGGEGSFGSAIKIWHDVHTNGERYPIPCIEMTPAKKNLTARYVSISKLLESENPKGLEMTSEEKSKYQPHAIYSDEGVIHTMPYFTSDKTQVVEGMGWEYIECIYTHYESEGLTRDDSICPTAIIKDLMQRGIVTVQSSSLNRLNERVKRAQAINAIKARGGDIESYLLLNSSDTPIKHEIEESFQVELF</sequence>
<evidence type="ECO:0000259" key="1">
    <source>
        <dbReference type="Pfam" id="PF01507"/>
    </source>
</evidence>
<protein>
    <recommendedName>
        <fullName evidence="1">Phosphoadenosine phosphosulphate reductase domain-containing protein</fullName>
    </recommendedName>
</protein>
<reference evidence="2 3" key="1">
    <citation type="submission" date="2018-08" db="EMBL/GenBank/DDBJ databases">
        <title>Draft genome sequence of Pseudoalteromonas donghaensis HJ51.</title>
        <authorList>
            <person name="Oh J."/>
            <person name="Roh D."/>
        </authorList>
    </citation>
    <scope>NUCLEOTIDE SEQUENCE [LARGE SCALE GENOMIC DNA]</scope>
    <source>
        <strain evidence="2 3">HJ51</strain>
        <plasmid evidence="2 3">unnamed2</plasmid>
    </source>
</reference>